<protein>
    <submittedName>
        <fullName evidence="1">Uncharacterized protein</fullName>
    </submittedName>
</protein>
<sequence>MTGSNLLHTLYWNIHRPLALELRASSLSALESSRSLAFRTSGSKPTSEHHALTALLPPSQESREQSVGRQQQLKILRSPKSTCSLLKHIVTQGDQPQWYRFDPWVRFEEQFYSIAIDLFKDSDANARPRFSYASISQKQNIKALRQTKTQPAPGVGGAQ</sequence>
<proteinExistence type="predicted"/>
<evidence type="ECO:0000313" key="2">
    <source>
        <dbReference type="Proteomes" id="UP000299102"/>
    </source>
</evidence>
<keyword evidence="2" id="KW-1185">Reference proteome</keyword>
<dbReference type="Proteomes" id="UP000299102">
    <property type="component" value="Unassembled WGS sequence"/>
</dbReference>
<dbReference type="EMBL" id="BGZK01003525">
    <property type="protein sequence ID" value="GBP02206.1"/>
    <property type="molecule type" value="Genomic_DNA"/>
</dbReference>
<organism evidence="1 2">
    <name type="scientific">Eumeta variegata</name>
    <name type="common">Bagworm moth</name>
    <name type="synonym">Eumeta japonica</name>
    <dbReference type="NCBI Taxonomy" id="151549"/>
    <lineage>
        <taxon>Eukaryota</taxon>
        <taxon>Metazoa</taxon>
        <taxon>Ecdysozoa</taxon>
        <taxon>Arthropoda</taxon>
        <taxon>Hexapoda</taxon>
        <taxon>Insecta</taxon>
        <taxon>Pterygota</taxon>
        <taxon>Neoptera</taxon>
        <taxon>Endopterygota</taxon>
        <taxon>Lepidoptera</taxon>
        <taxon>Glossata</taxon>
        <taxon>Ditrysia</taxon>
        <taxon>Tineoidea</taxon>
        <taxon>Psychidae</taxon>
        <taxon>Oiketicinae</taxon>
        <taxon>Eumeta</taxon>
    </lineage>
</organism>
<evidence type="ECO:0000313" key="1">
    <source>
        <dbReference type="EMBL" id="GBP02206.1"/>
    </source>
</evidence>
<comment type="caution">
    <text evidence="1">The sequence shown here is derived from an EMBL/GenBank/DDBJ whole genome shotgun (WGS) entry which is preliminary data.</text>
</comment>
<gene>
    <name evidence="1" type="ORF">EVAR_69882_1</name>
</gene>
<dbReference type="AlphaFoldDB" id="A0A4C1SJX4"/>
<name>A0A4C1SJX4_EUMVA</name>
<reference evidence="1 2" key="1">
    <citation type="journal article" date="2019" name="Commun. Biol.">
        <title>The bagworm genome reveals a unique fibroin gene that provides high tensile strength.</title>
        <authorList>
            <person name="Kono N."/>
            <person name="Nakamura H."/>
            <person name="Ohtoshi R."/>
            <person name="Tomita M."/>
            <person name="Numata K."/>
            <person name="Arakawa K."/>
        </authorList>
    </citation>
    <scope>NUCLEOTIDE SEQUENCE [LARGE SCALE GENOMIC DNA]</scope>
</reference>
<accession>A0A4C1SJX4</accession>